<dbReference type="PANTHER" id="PTHR43289:SF6">
    <property type="entry name" value="SERINE_THREONINE-PROTEIN KINASE NEKL-3"/>
    <property type="match status" value="1"/>
</dbReference>
<dbReference type="PROSITE" id="PS00107">
    <property type="entry name" value="PROTEIN_KINASE_ATP"/>
    <property type="match status" value="1"/>
</dbReference>
<name>A0A9X2VV73_9PSEU</name>
<dbReference type="PANTHER" id="PTHR43289">
    <property type="entry name" value="MITOGEN-ACTIVATED PROTEIN KINASE KINASE KINASE 20-RELATED"/>
    <property type="match status" value="1"/>
</dbReference>
<gene>
    <name evidence="10" type="ORF">NZH93_35880</name>
</gene>
<dbReference type="SMART" id="SM00220">
    <property type="entry name" value="S_TKc"/>
    <property type="match status" value="1"/>
</dbReference>
<accession>A0A9X2VV73</accession>
<dbReference type="Proteomes" id="UP001141259">
    <property type="component" value="Unassembled WGS sequence"/>
</dbReference>
<dbReference type="InterPro" id="IPR000719">
    <property type="entry name" value="Prot_kinase_dom"/>
</dbReference>
<evidence type="ECO:0000259" key="9">
    <source>
        <dbReference type="PROSITE" id="PS50011"/>
    </source>
</evidence>
<organism evidence="10 11">
    <name type="scientific">Umezawaea endophytica</name>
    <dbReference type="NCBI Taxonomy" id="1654476"/>
    <lineage>
        <taxon>Bacteria</taxon>
        <taxon>Bacillati</taxon>
        <taxon>Actinomycetota</taxon>
        <taxon>Actinomycetes</taxon>
        <taxon>Pseudonocardiales</taxon>
        <taxon>Pseudonocardiaceae</taxon>
        <taxon>Umezawaea</taxon>
    </lineage>
</organism>
<evidence type="ECO:0000256" key="7">
    <source>
        <dbReference type="PROSITE-ProRule" id="PRU10141"/>
    </source>
</evidence>
<sequence>MNAVGGRYVLKEEIGSGGMGVVWLAHDELLHREVAVKQLKLPDLAPAASEVARTRAMREARIAARLQHPNAIVVYDVVVEDDLPWIVMEYLPSRSLAALVEERGPLTPAEAARIGEKVAAALAAAHAKGIVHRDVKPGNVLIGHDGTVKLTDFGISRATGDVTITEAGALAGTPAYLAPEVARGDAPDSRSDLFSLGATLYAAVENRSPYGDSDNNLGLLYRAATGKLERPVRAGSLSRPLELLLAVDPAQRPTATQATALLQVLPTEVIPTPKGIPVQAPPPPAQTPSEQTRPQARPTQHLPPRPQAPPPSTPAPRARPRWLVPVLVVCLLLGGAAAARAFLPLGGRNHDAPSSSSSTTTTPKAVQLTDQVASNFVLGYLRSVKHETRGSWEKLTDASRKSYADYEESTAAFDELIPLANPEVVRSGDDFLVIGKVKVVTKGVPTTKDYRFRVLLVEGRPRLQQEG</sequence>
<evidence type="ECO:0000313" key="11">
    <source>
        <dbReference type="Proteomes" id="UP001141259"/>
    </source>
</evidence>
<evidence type="ECO:0000256" key="3">
    <source>
        <dbReference type="ARBA" id="ARBA00022679"/>
    </source>
</evidence>
<evidence type="ECO:0000256" key="6">
    <source>
        <dbReference type="ARBA" id="ARBA00022840"/>
    </source>
</evidence>
<evidence type="ECO:0000313" key="10">
    <source>
        <dbReference type="EMBL" id="MCS7482258.1"/>
    </source>
</evidence>
<feature type="binding site" evidence="7">
    <location>
        <position position="37"/>
    </location>
    <ligand>
        <name>ATP</name>
        <dbReference type="ChEBI" id="CHEBI:30616"/>
    </ligand>
</feature>
<evidence type="ECO:0000256" key="5">
    <source>
        <dbReference type="ARBA" id="ARBA00022777"/>
    </source>
</evidence>
<proteinExistence type="predicted"/>
<dbReference type="PROSITE" id="PS00108">
    <property type="entry name" value="PROTEIN_KINASE_ST"/>
    <property type="match status" value="1"/>
</dbReference>
<dbReference type="GO" id="GO:0005524">
    <property type="term" value="F:ATP binding"/>
    <property type="evidence" value="ECO:0007669"/>
    <property type="project" value="UniProtKB-UniRule"/>
</dbReference>
<dbReference type="InterPro" id="IPR017441">
    <property type="entry name" value="Protein_kinase_ATP_BS"/>
</dbReference>
<protein>
    <recommendedName>
        <fullName evidence="1">non-specific serine/threonine protein kinase</fullName>
        <ecNumber evidence="1">2.7.11.1</ecNumber>
    </recommendedName>
</protein>
<dbReference type="Gene3D" id="3.30.200.20">
    <property type="entry name" value="Phosphorylase Kinase, domain 1"/>
    <property type="match status" value="1"/>
</dbReference>
<dbReference type="AlphaFoldDB" id="A0A9X2VV73"/>
<evidence type="ECO:0000256" key="1">
    <source>
        <dbReference type="ARBA" id="ARBA00012513"/>
    </source>
</evidence>
<dbReference type="SUPFAM" id="SSF56112">
    <property type="entry name" value="Protein kinase-like (PK-like)"/>
    <property type="match status" value="1"/>
</dbReference>
<feature type="compositionally biased region" description="Pro residues" evidence="8">
    <location>
        <begin position="301"/>
        <end position="314"/>
    </location>
</feature>
<feature type="region of interest" description="Disordered" evidence="8">
    <location>
        <begin position="272"/>
        <end position="318"/>
    </location>
</feature>
<dbReference type="GO" id="GO:0004674">
    <property type="term" value="F:protein serine/threonine kinase activity"/>
    <property type="evidence" value="ECO:0007669"/>
    <property type="project" value="UniProtKB-KW"/>
</dbReference>
<reference evidence="10" key="1">
    <citation type="submission" date="2022-08" db="EMBL/GenBank/DDBJ databases">
        <authorList>
            <person name="Tistechok S."/>
            <person name="Samborskyy M."/>
            <person name="Roman I."/>
        </authorList>
    </citation>
    <scope>NUCLEOTIDE SEQUENCE</scope>
    <source>
        <strain evidence="10">DSM 103496</strain>
    </source>
</reference>
<keyword evidence="3" id="KW-0808">Transferase</keyword>
<evidence type="ECO:0000256" key="8">
    <source>
        <dbReference type="SAM" id="MobiDB-lite"/>
    </source>
</evidence>
<keyword evidence="5 10" id="KW-0418">Kinase</keyword>
<dbReference type="Gene3D" id="1.10.510.10">
    <property type="entry name" value="Transferase(Phosphotransferase) domain 1"/>
    <property type="match status" value="1"/>
</dbReference>
<comment type="caution">
    <text evidence="10">The sequence shown here is derived from an EMBL/GenBank/DDBJ whole genome shotgun (WGS) entry which is preliminary data.</text>
</comment>
<evidence type="ECO:0000256" key="4">
    <source>
        <dbReference type="ARBA" id="ARBA00022741"/>
    </source>
</evidence>
<keyword evidence="2 10" id="KW-0723">Serine/threonine-protein kinase</keyword>
<feature type="compositionally biased region" description="Polar residues" evidence="8">
    <location>
        <begin position="289"/>
        <end position="298"/>
    </location>
</feature>
<keyword evidence="4 7" id="KW-0547">Nucleotide-binding</keyword>
<feature type="domain" description="Protein kinase" evidence="9">
    <location>
        <begin position="8"/>
        <end position="265"/>
    </location>
</feature>
<dbReference type="RefSeq" id="WP_259627743.1">
    <property type="nucleotide sequence ID" value="NZ_JANYMP010000023.1"/>
</dbReference>
<dbReference type="CDD" id="cd14014">
    <property type="entry name" value="STKc_PknB_like"/>
    <property type="match status" value="1"/>
</dbReference>
<dbReference type="InterPro" id="IPR011009">
    <property type="entry name" value="Kinase-like_dom_sf"/>
</dbReference>
<keyword evidence="6 7" id="KW-0067">ATP-binding</keyword>
<keyword evidence="11" id="KW-1185">Reference proteome</keyword>
<dbReference type="EMBL" id="JANYMP010000023">
    <property type="protein sequence ID" value="MCS7482258.1"/>
    <property type="molecule type" value="Genomic_DNA"/>
</dbReference>
<dbReference type="PROSITE" id="PS50011">
    <property type="entry name" value="PROTEIN_KINASE_DOM"/>
    <property type="match status" value="1"/>
</dbReference>
<evidence type="ECO:0000256" key="2">
    <source>
        <dbReference type="ARBA" id="ARBA00022527"/>
    </source>
</evidence>
<dbReference type="InterPro" id="IPR008271">
    <property type="entry name" value="Ser/Thr_kinase_AS"/>
</dbReference>
<dbReference type="EC" id="2.7.11.1" evidence="1"/>
<dbReference type="Pfam" id="PF00069">
    <property type="entry name" value="Pkinase"/>
    <property type="match status" value="1"/>
</dbReference>